<organism evidence="1 2">
    <name type="scientific">Stenotrophomonas nematodicola</name>
    <dbReference type="NCBI Taxonomy" id="2656746"/>
    <lineage>
        <taxon>Bacteria</taxon>
        <taxon>Pseudomonadati</taxon>
        <taxon>Pseudomonadota</taxon>
        <taxon>Gammaproteobacteria</taxon>
        <taxon>Lysobacterales</taxon>
        <taxon>Lysobacteraceae</taxon>
        <taxon>Stenotrophomonas</taxon>
    </lineage>
</organism>
<gene>
    <name evidence="1" type="ORF">ACEU0G_002770</name>
</gene>
<keyword evidence="2" id="KW-1185">Reference proteome</keyword>
<accession>A0ABW7CX01</accession>
<name>A0ABW7CX01_9GAMM</name>
<dbReference type="RefSeq" id="WP_394162152.1">
    <property type="nucleotide sequence ID" value="NZ_JBHGCJ010000003.1"/>
</dbReference>
<reference evidence="1 2" key="1">
    <citation type="submission" date="2024-09" db="EMBL/GenBank/DDBJ databases">
        <authorList>
            <consortium name="All-Russian atlas of soil microorganisms"/>
            <consortium name="as a basis for the search for new antimicrobial producers and enzymes with unique properties"/>
            <person name="Sokolova E.A."/>
            <person name="Voronina E.N."/>
        </authorList>
    </citation>
    <scope>NUCLEOTIDE SEQUENCE [LARGE SCALE GENOMIC DNA]</scope>
    <source>
        <strain evidence="1 2">AF-22b-331.1</strain>
    </source>
</reference>
<dbReference type="Proteomes" id="UP001605261">
    <property type="component" value="Unassembled WGS sequence"/>
</dbReference>
<evidence type="ECO:0000313" key="2">
    <source>
        <dbReference type="Proteomes" id="UP001605261"/>
    </source>
</evidence>
<protein>
    <submittedName>
        <fullName evidence="1">Uncharacterized protein</fullName>
    </submittedName>
</protein>
<proteinExistence type="predicted"/>
<evidence type="ECO:0000313" key="1">
    <source>
        <dbReference type="EMBL" id="MFG6108777.1"/>
    </source>
</evidence>
<sequence>MNSQQFVAALEAYVQDAATDATISVLQSPPGRRPPQARRERSAWYNGLSAQDQAQVRSVVAEATATTLFGMLAVLDGARVVDDEKGRFELFHTGGERTLLNPDGIDLHDLLRRADDETG</sequence>
<dbReference type="EMBL" id="JBHGCJ010000003">
    <property type="protein sequence ID" value="MFG6108777.1"/>
    <property type="molecule type" value="Genomic_DNA"/>
</dbReference>
<comment type="caution">
    <text evidence="1">The sequence shown here is derived from an EMBL/GenBank/DDBJ whole genome shotgun (WGS) entry which is preliminary data.</text>
</comment>